<evidence type="ECO:0000256" key="4">
    <source>
        <dbReference type="PROSITE-ProRule" id="PRU00176"/>
    </source>
</evidence>
<evidence type="ECO:0000313" key="8">
    <source>
        <dbReference type="Proteomes" id="UP000800092"/>
    </source>
</evidence>
<proteinExistence type="predicted"/>
<dbReference type="Gene3D" id="3.30.70.330">
    <property type="match status" value="1"/>
</dbReference>
<dbReference type="OrthoDB" id="21467at2759"/>
<keyword evidence="3" id="KW-0539">Nucleus</keyword>
<evidence type="ECO:0000256" key="2">
    <source>
        <dbReference type="ARBA" id="ARBA00022884"/>
    </source>
</evidence>
<reference evidence="7" key="1">
    <citation type="journal article" date="2020" name="Stud. Mycol.">
        <title>101 Dothideomycetes genomes: a test case for predicting lifestyles and emergence of pathogens.</title>
        <authorList>
            <person name="Haridas S."/>
            <person name="Albert R."/>
            <person name="Binder M."/>
            <person name="Bloem J."/>
            <person name="Labutti K."/>
            <person name="Salamov A."/>
            <person name="Andreopoulos B."/>
            <person name="Baker S."/>
            <person name="Barry K."/>
            <person name="Bills G."/>
            <person name="Bluhm B."/>
            <person name="Cannon C."/>
            <person name="Castanera R."/>
            <person name="Culley D."/>
            <person name="Daum C."/>
            <person name="Ezra D."/>
            <person name="Gonzalez J."/>
            <person name="Henrissat B."/>
            <person name="Kuo A."/>
            <person name="Liang C."/>
            <person name="Lipzen A."/>
            <person name="Lutzoni F."/>
            <person name="Magnuson J."/>
            <person name="Mondo S."/>
            <person name="Nolan M."/>
            <person name="Ohm R."/>
            <person name="Pangilinan J."/>
            <person name="Park H.-J."/>
            <person name="Ramirez L."/>
            <person name="Alfaro M."/>
            <person name="Sun H."/>
            <person name="Tritt A."/>
            <person name="Yoshinaga Y."/>
            <person name="Zwiers L.-H."/>
            <person name="Turgeon B."/>
            <person name="Goodwin S."/>
            <person name="Spatafora J."/>
            <person name="Crous P."/>
            <person name="Grigoriev I."/>
        </authorList>
    </citation>
    <scope>NUCLEOTIDE SEQUENCE</scope>
    <source>
        <strain evidence="7">Tuck. ex Michener</strain>
    </source>
</reference>
<evidence type="ECO:0000256" key="3">
    <source>
        <dbReference type="ARBA" id="ARBA00023242"/>
    </source>
</evidence>
<accession>A0A6A6H761</accession>
<evidence type="ECO:0000313" key="7">
    <source>
        <dbReference type="EMBL" id="KAF2233926.1"/>
    </source>
</evidence>
<comment type="subcellular location">
    <subcellularLocation>
        <location evidence="1">Nucleus</location>
        <location evidence="1">Nucleolus</location>
    </subcellularLocation>
</comment>
<dbReference type="PANTHER" id="PTHR46754">
    <property type="entry name" value="MKI67 FHA DOMAIN-INTERACTING NUCLEOLAR PHOSPHOPROTEIN"/>
    <property type="match status" value="1"/>
</dbReference>
<feature type="compositionally biased region" description="Acidic residues" evidence="5">
    <location>
        <begin position="143"/>
        <end position="159"/>
    </location>
</feature>
<feature type="compositionally biased region" description="Polar residues" evidence="5">
    <location>
        <begin position="89"/>
        <end position="105"/>
    </location>
</feature>
<dbReference type="InterPro" id="IPR035979">
    <property type="entry name" value="RBD_domain_sf"/>
</dbReference>
<keyword evidence="8" id="KW-1185">Reference proteome</keyword>
<evidence type="ECO:0000259" key="6">
    <source>
        <dbReference type="PROSITE" id="PS50102"/>
    </source>
</evidence>
<dbReference type="SUPFAM" id="SSF54928">
    <property type="entry name" value="RNA-binding domain, RBD"/>
    <property type="match status" value="1"/>
</dbReference>
<dbReference type="CDD" id="cd12307">
    <property type="entry name" value="RRM_NIFK_like"/>
    <property type="match status" value="1"/>
</dbReference>
<gene>
    <name evidence="7" type="ORF">EV356DRAFT_524151</name>
</gene>
<dbReference type="Pfam" id="PF00076">
    <property type="entry name" value="RRM_1"/>
    <property type="match status" value="1"/>
</dbReference>
<dbReference type="InterPro" id="IPR012677">
    <property type="entry name" value="Nucleotide-bd_a/b_plait_sf"/>
</dbReference>
<keyword evidence="2 4" id="KW-0694">RNA-binding</keyword>
<feature type="region of interest" description="Disordered" evidence="5">
    <location>
        <begin position="390"/>
        <end position="416"/>
    </location>
</feature>
<evidence type="ECO:0000256" key="5">
    <source>
        <dbReference type="SAM" id="MobiDB-lite"/>
    </source>
</evidence>
<feature type="domain" description="RRM" evidence="6">
    <location>
        <begin position="193"/>
        <end position="271"/>
    </location>
</feature>
<dbReference type="Proteomes" id="UP000800092">
    <property type="component" value="Unassembled WGS sequence"/>
</dbReference>
<name>A0A6A6H761_VIRVR</name>
<dbReference type="PROSITE" id="PS50102">
    <property type="entry name" value="RRM"/>
    <property type="match status" value="1"/>
</dbReference>
<feature type="compositionally biased region" description="Basic and acidic residues" evidence="5">
    <location>
        <begin position="393"/>
        <end position="404"/>
    </location>
</feature>
<dbReference type="AlphaFoldDB" id="A0A6A6H761"/>
<dbReference type="GO" id="GO:0005730">
    <property type="term" value="C:nucleolus"/>
    <property type="evidence" value="ECO:0007669"/>
    <property type="project" value="UniProtKB-SubCell"/>
</dbReference>
<evidence type="ECO:0000256" key="1">
    <source>
        <dbReference type="ARBA" id="ARBA00004604"/>
    </source>
</evidence>
<dbReference type="EMBL" id="ML991802">
    <property type="protein sequence ID" value="KAF2233926.1"/>
    <property type="molecule type" value="Genomic_DNA"/>
</dbReference>
<dbReference type="SMART" id="SM00360">
    <property type="entry name" value="RRM"/>
    <property type="match status" value="1"/>
</dbReference>
<organism evidence="7 8">
    <name type="scientific">Viridothelium virens</name>
    <name type="common">Speckled blister lichen</name>
    <name type="synonym">Trypethelium virens</name>
    <dbReference type="NCBI Taxonomy" id="1048519"/>
    <lineage>
        <taxon>Eukaryota</taxon>
        <taxon>Fungi</taxon>
        <taxon>Dikarya</taxon>
        <taxon>Ascomycota</taxon>
        <taxon>Pezizomycotina</taxon>
        <taxon>Dothideomycetes</taxon>
        <taxon>Dothideomycetes incertae sedis</taxon>
        <taxon>Trypetheliales</taxon>
        <taxon>Trypetheliaceae</taxon>
        <taxon>Viridothelium</taxon>
    </lineage>
</organism>
<protein>
    <recommendedName>
        <fullName evidence="6">RRM domain-containing protein</fullName>
    </recommendedName>
</protein>
<dbReference type="InterPro" id="IPR000504">
    <property type="entry name" value="RRM_dom"/>
</dbReference>
<dbReference type="GO" id="GO:0003723">
    <property type="term" value="F:RNA binding"/>
    <property type="evidence" value="ECO:0007669"/>
    <property type="project" value="UniProtKB-UniRule"/>
</dbReference>
<sequence length="416" mass="45791">MAPGVKSSKRKNATELFKPVKKPKKSSVPVEISDSANKPMVSTRMAKRESIGPAAPSKKSHKPTAVLREDEEIEATGAKPAKLAKPSKQLKSTSGKAKAQQSGKVSSEKSKQVAVTDIDSGSGADSEGHSEDRTAALLAGFESSDEENDSEEDEVDGPEPEGLPIEDIPKIPNDGKVQKQKKDAPGTTKDGPGVIYLGRIPHGFYEPQMRAYFSQFGRIKRLRLSRNKKTGRSKHYAFIEFASSEVADIVARTMNKYLMFGHILQVTVIPPAQVHEKLFVGANKRFRPVPRNKLEGKRLREGADREVWAKRVKTEEERRDSKNKKLREMGYEFDFPRLTDVATVPVKDTVAVMEALEDNPVNGDTQSEVTAGTAETVKAIEDKPEIAVFKQEATTKQENKDGQKSRKLAKKALAVA</sequence>
<feature type="region of interest" description="Disordered" evidence="5">
    <location>
        <begin position="1"/>
        <end position="193"/>
    </location>
</feature>